<name>A0A9N8YTY4_9GLOM</name>
<protein>
    <submittedName>
        <fullName evidence="3">17401_t:CDS:1</fullName>
    </submittedName>
</protein>
<keyword evidence="2" id="KW-1133">Transmembrane helix</keyword>
<keyword evidence="4" id="KW-1185">Reference proteome</keyword>
<dbReference type="AlphaFoldDB" id="A0A9N8YTY4"/>
<evidence type="ECO:0000313" key="4">
    <source>
        <dbReference type="Proteomes" id="UP000789342"/>
    </source>
</evidence>
<proteinExistence type="predicted"/>
<dbReference type="Proteomes" id="UP000789342">
    <property type="component" value="Unassembled WGS sequence"/>
</dbReference>
<evidence type="ECO:0000313" key="3">
    <source>
        <dbReference type="EMBL" id="CAG8448999.1"/>
    </source>
</evidence>
<dbReference type="EMBL" id="CAJVPV010000254">
    <property type="protein sequence ID" value="CAG8448999.1"/>
    <property type="molecule type" value="Genomic_DNA"/>
</dbReference>
<sequence length="159" mass="17930">MRPCHPSLERGLDENFAEIFDPRPMTEGIPFFDVLFCFAVWLVENYMYWTYVLFGRIACLYMMRPICTCIAIVCISNLALTLAAAPLTRLMQLNYSYHSQLLSNLKETSVPQERKCSRSPPPRSHVGAHSKKRERMSDGQPTSTSSPTSTGMGLSSISL</sequence>
<keyword evidence="2" id="KW-0472">Membrane</keyword>
<reference evidence="3" key="1">
    <citation type="submission" date="2021-06" db="EMBL/GenBank/DDBJ databases">
        <authorList>
            <person name="Kallberg Y."/>
            <person name="Tangrot J."/>
            <person name="Rosling A."/>
        </authorList>
    </citation>
    <scope>NUCLEOTIDE SEQUENCE</scope>
    <source>
        <strain evidence="3">CL551</strain>
    </source>
</reference>
<evidence type="ECO:0000256" key="2">
    <source>
        <dbReference type="SAM" id="Phobius"/>
    </source>
</evidence>
<gene>
    <name evidence="3" type="ORF">AMORRO_LOCUS801</name>
</gene>
<feature type="region of interest" description="Disordered" evidence="1">
    <location>
        <begin position="112"/>
        <end position="159"/>
    </location>
</feature>
<feature type="transmembrane region" description="Helical" evidence="2">
    <location>
        <begin position="31"/>
        <end position="54"/>
    </location>
</feature>
<comment type="caution">
    <text evidence="3">The sequence shown here is derived from an EMBL/GenBank/DDBJ whole genome shotgun (WGS) entry which is preliminary data.</text>
</comment>
<accession>A0A9N8YTY4</accession>
<feature type="transmembrane region" description="Helical" evidence="2">
    <location>
        <begin position="66"/>
        <end position="87"/>
    </location>
</feature>
<keyword evidence="2" id="KW-0812">Transmembrane</keyword>
<organism evidence="3 4">
    <name type="scientific">Acaulospora morrowiae</name>
    <dbReference type="NCBI Taxonomy" id="94023"/>
    <lineage>
        <taxon>Eukaryota</taxon>
        <taxon>Fungi</taxon>
        <taxon>Fungi incertae sedis</taxon>
        <taxon>Mucoromycota</taxon>
        <taxon>Glomeromycotina</taxon>
        <taxon>Glomeromycetes</taxon>
        <taxon>Diversisporales</taxon>
        <taxon>Acaulosporaceae</taxon>
        <taxon>Acaulospora</taxon>
    </lineage>
</organism>
<evidence type="ECO:0000256" key="1">
    <source>
        <dbReference type="SAM" id="MobiDB-lite"/>
    </source>
</evidence>
<feature type="compositionally biased region" description="Low complexity" evidence="1">
    <location>
        <begin position="141"/>
        <end position="150"/>
    </location>
</feature>